<dbReference type="GO" id="GO:0016887">
    <property type="term" value="F:ATP hydrolysis activity"/>
    <property type="evidence" value="ECO:0007669"/>
    <property type="project" value="InterPro"/>
</dbReference>
<dbReference type="Proteomes" id="UP000030013">
    <property type="component" value="Unassembled WGS sequence"/>
</dbReference>
<dbReference type="eggNOG" id="COG0411">
    <property type="taxonomic scope" value="Bacteria"/>
</dbReference>
<keyword evidence="3 6" id="KW-0067">ATP-binding</keyword>
<protein>
    <submittedName>
        <fullName evidence="6">Amino acid ABC transporter ATP-binding protein</fullName>
    </submittedName>
</protein>
<dbReference type="InterPro" id="IPR003593">
    <property type="entry name" value="AAA+_ATPase"/>
</dbReference>
<dbReference type="GO" id="GO:0005524">
    <property type="term" value="F:ATP binding"/>
    <property type="evidence" value="ECO:0007669"/>
    <property type="project" value="UniProtKB-KW"/>
</dbReference>
<feature type="region of interest" description="Disordered" evidence="4">
    <location>
        <begin position="1"/>
        <end position="23"/>
    </location>
</feature>
<dbReference type="PANTHER" id="PTHR45772:SF3">
    <property type="entry name" value="ABC TRANSPORTER ATP-BINDING PROTEIN"/>
    <property type="match status" value="1"/>
</dbReference>
<evidence type="ECO:0000313" key="7">
    <source>
        <dbReference type="Proteomes" id="UP000030013"/>
    </source>
</evidence>
<keyword evidence="2" id="KW-0547">Nucleotide-binding</keyword>
<dbReference type="InterPro" id="IPR051120">
    <property type="entry name" value="ABC_AA/LPS_Transport"/>
</dbReference>
<dbReference type="Gene3D" id="3.40.50.300">
    <property type="entry name" value="P-loop containing nucleotide triphosphate hydrolases"/>
    <property type="match status" value="1"/>
</dbReference>
<dbReference type="Pfam" id="PF00005">
    <property type="entry name" value="ABC_tran"/>
    <property type="match status" value="1"/>
</dbReference>
<dbReference type="InterPro" id="IPR017871">
    <property type="entry name" value="ABC_transporter-like_CS"/>
</dbReference>
<dbReference type="InterPro" id="IPR032823">
    <property type="entry name" value="BCA_ABC_TP_C"/>
</dbReference>
<feature type="domain" description="ABC transporter" evidence="5">
    <location>
        <begin position="27"/>
        <end position="268"/>
    </location>
</feature>
<reference evidence="6 7" key="1">
    <citation type="submission" date="2013-08" db="EMBL/GenBank/DDBJ databases">
        <title>The genome sequence of Knoellia aerolata.</title>
        <authorList>
            <person name="Zhu W."/>
            <person name="Wang G."/>
        </authorList>
    </citation>
    <scope>NUCLEOTIDE SEQUENCE [LARGE SCALE GENOMIC DNA]</scope>
    <source>
        <strain evidence="6 7">DSM 18566</strain>
    </source>
</reference>
<keyword evidence="7" id="KW-1185">Reference proteome</keyword>
<comment type="caution">
    <text evidence="6">The sequence shown here is derived from an EMBL/GenBank/DDBJ whole genome shotgun (WGS) entry which is preliminary data.</text>
</comment>
<organism evidence="6 7">
    <name type="scientific">Knoellia aerolata DSM 18566</name>
    <dbReference type="NCBI Taxonomy" id="1385519"/>
    <lineage>
        <taxon>Bacteria</taxon>
        <taxon>Bacillati</taxon>
        <taxon>Actinomycetota</taxon>
        <taxon>Actinomycetes</taxon>
        <taxon>Micrococcales</taxon>
        <taxon>Intrasporangiaceae</taxon>
        <taxon>Knoellia</taxon>
    </lineage>
</organism>
<dbReference type="SMART" id="SM00382">
    <property type="entry name" value="AAA"/>
    <property type="match status" value="1"/>
</dbReference>
<evidence type="ECO:0000256" key="2">
    <source>
        <dbReference type="ARBA" id="ARBA00022741"/>
    </source>
</evidence>
<dbReference type="AlphaFoldDB" id="A0A0A0JXP9"/>
<dbReference type="STRING" id="1385519.N801_01460"/>
<dbReference type="InterPro" id="IPR003439">
    <property type="entry name" value="ABC_transporter-like_ATP-bd"/>
</dbReference>
<evidence type="ECO:0000259" key="5">
    <source>
        <dbReference type="PROSITE" id="PS50893"/>
    </source>
</evidence>
<dbReference type="SUPFAM" id="SSF52540">
    <property type="entry name" value="P-loop containing nucleoside triphosphate hydrolases"/>
    <property type="match status" value="1"/>
</dbReference>
<dbReference type="PROSITE" id="PS00211">
    <property type="entry name" value="ABC_TRANSPORTER_1"/>
    <property type="match status" value="1"/>
</dbReference>
<evidence type="ECO:0000256" key="1">
    <source>
        <dbReference type="ARBA" id="ARBA00022448"/>
    </source>
</evidence>
<name>A0A0A0JXP9_9MICO</name>
<gene>
    <name evidence="6" type="ORF">N801_01460</name>
</gene>
<dbReference type="GO" id="GO:0005886">
    <property type="term" value="C:plasma membrane"/>
    <property type="evidence" value="ECO:0007669"/>
    <property type="project" value="TreeGrafter"/>
</dbReference>
<dbReference type="PANTHER" id="PTHR45772">
    <property type="entry name" value="CONSERVED COMPONENT OF ABC TRANSPORTER FOR NATURAL AMINO ACIDS-RELATED"/>
    <property type="match status" value="1"/>
</dbReference>
<proteinExistence type="predicted"/>
<keyword evidence="1" id="KW-0813">Transport</keyword>
<dbReference type="Pfam" id="PF12399">
    <property type="entry name" value="BCA_ABC_TP_C"/>
    <property type="match status" value="1"/>
</dbReference>
<dbReference type="PROSITE" id="PS50893">
    <property type="entry name" value="ABC_TRANSPORTER_2"/>
    <property type="match status" value="1"/>
</dbReference>
<evidence type="ECO:0000313" key="6">
    <source>
        <dbReference type="EMBL" id="KGN42235.1"/>
    </source>
</evidence>
<accession>A0A0A0JXP9</accession>
<sequence>MTTGASTSATATSPTSPGSVSTPSTILRTVDLTKDFRGFTAVNAVSLDVAEGTIHALVGPNGAGKTTLFNLLTGFLTPTSGQILLRGDDISGRQPEEIAHLGVARSFQITSLFEQMTLLEHLELALASPTGLGYKFWTSRKSLGRFKQRGMELLAEVGLADRSGVTAGSLAYGQKRALEISLALANDPALLLLDEPTAGMGLEDVDRTIALVKKASVGRTVVFVDHNMHVVGSLADQVTVLQSGEVLAEGTYDDVRNDERVITAYLGESGGEHG</sequence>
<dbReference type="CDD" id="cd03219">
    <property type="entry name" value="ABC_Mj1267_LivG_branched"/>
    <property type="match status" value="1"/>
</dbReference>
<dbReference type="EMBL" id="AVPL01000007">
    <property type="protein sequence ID" value="KGN42235.1"/>
    <property type="molecule type" value="Genomic_DNA"/>
</dbReference>
<evidence type="ECO:0000256" key="4">
    <source>
        <dbReference type="SAM" id="MobiDB-lite"/>
    </source>
</evidence>
<dbReference type="InterPro" id="IPR027417">
    <property type="entry name" value="P-loop_NTPase"/>
</dbReference>
<evidence type="ECO:0000256" key="3">
    <source>
        <dbReference type="ARBA" id="ARBA00022840"/>
    </source>
</evidence>